<proteinExistence type="predicted"/>
<evidence type="ECO:0000313" key="1">
    <source>
        <dbReference type="EMBL" id="GFO39791.1"/>
    </source>
</evidence>
<reference evidence="1 2" key="1">
    <citation type="journal article" date="2021" name="Elife">
        <title>Chloroplast acquisition without the gene transfer in kleptoplastic sea slugs, Plakobranchus ocellatus.</title>
        <authorList>
            <person name="Maeda T."/>
            <person name="Takahashi S."/>
            <person name="Yoshida T."/>
            <person name="Shimamura S."/>
            <person name="Takaki Y."/>
            <person name="Nagai Y."/>
            <person name="Toyoda A."/>
            <person name="Suzuki Y."/>
            <person name="Arimoto A."/>
            <person name="Ishii H."/>
            <person name="Satoh N."/>
            <person name="Nishiyama T."/>
            <person name="Hasebe M."/>
            <person name="Maruyama T."/>
            <person name="Minagawa J."/>
            <person name="Obokata J."/>
            <person name="Shigenobu S."/>
        </authorList>
    </citation>
    <scope>NUCLEOTIDE SEQUENCE [LARGE SCALE GENOMIC DNA]</scope>
</reference>
<organism evidence="1 2">
    <name type="scientific">Plakobranchus ocellatus</name>
    <dbReference type="NCBI Taxonomy" id="259542"/>
    <lineage>
        <taxon>Eukaryota</taxon>
        <taxon>Metazoa</taxon>
        <taxon>Spiralia</taxon>
        <taxon>Lophotrochozoa</taxon>
        <taxon>Mollusca</taxon>
        <taxon>Gastropoda</taxon>
        <taxon>Heterobranchia</taxon>
        <taxon>Euthyneura</taxon>
        <taxon>Panpulmonata</taxon>
        <taxon>Sacoglossa</taxon>
        <taxon>Placobranchoidea</taxon>
        <taxon>Plakobranchidae</taxon>
        <taxon>Plakobranchus</taxon>
    </lineage>
</organism>
<dbReference type="EMBL" id="BLXT01007525">
    <property type="protein sequence ID" value="GFO39791.1"/>
    <property type="molecule type" value="Genomic_DNA"/>
</dbReference>
<gene>
    <name evidence="1" type="ORF">PoB_006629600</name>
</gene>
<dbReference type="AlphaFoldDB" id="A0AAV4D6I6"/>
<accession>A0AAV4D6I6</accession>
<comment type="caution">
    <text evidence="1">The sequence shown here is derived from an EMBL/GenBank/DDBJ whole genome shotgun (WGS) entry which is preliminary data.</text>
</comment>
<protein>
    <submittedName>
        <fullName evidence="1">Uncharacterized protein</fullName>
    </submittedName>
</protein>
<evidence type="ECO:0000313" key="2">
    <source>
        <dbReference type="Proteomes" id="UP000735302"/>
    </source>
</evidence>
<dbReference type="Proteomes" id="UP000735302">
    <property type="component" value="Unassembled WGS sequence"/>
</dbReference>
<keyword evidence="2" id="KW-1185">Reference proteome</keyword>
<name>A0AAV4D6I6_9GAST</name>
<sequence length="106" mass="11753">MDTAHATIDQIFWFLYTVSPQQGDSRLSDPLSGLCGTGGPGTCNRKDPADLKADSLSTMPLINWCSSSDSSDSTLDPIQRLDTCTEVFRMTSLPKLYLYREKSKKK</sequence>